<dbReference type="Pfam" id="PF00535">
    <property type="entry name" value="Glycos_transf_2"/>
    <property type="match status" value="1"/>
</dbReference>
<dbReference type="Proteomes" id="UP000314901">
    <property type="component" value="Chromosome"/>
</dbReference>
<sequence length="293" mass="33562">MVDFFNYIVPIFNKEDILPLTLEGLDRCASKNSKIYTVIDGCTDRSEEVVDTFIKNTGRDVIKIHMPNVHMLRSVNAGLKLVERGFSVIMQDDIILDDESFESKISDLYHRMGPRLGIVSLRLASNVKSASMVDRIKMRTIMPMISETDFIMNEADNQEFKVGDNEKFYHRMSAINGPNIIPWSVKSKIGLLDEALAPYGYDDPEYCLRAMKEGFVNGLFPLRFKSDVAWGGTRRSKKFLSEVRRIHCRNRKYIWDKHGDYISWLWKTGGVSDEITASASLDGIPDSKRESHF</sequence>
<evidence type="ECO:0000313" key="2">
    <source>
        <dbReference type="EMBL" id="QDC41247.1"/>
    </source>
</evidence>
<dbReference type="GeneID" id="66285066"/>
<feature type="domain" description="Glycosyltransferase 2-like" evidence="1">
    <location>
        <begin position="8"/>
        <end position="103"/>
    </location>
</feature>
<dbReference type="AlphaFoldDB" id="A0AAX1EZV2"/>
<evidence type="ECO:0000259" key="1">
    <source>
        <dbReference type="Pfam" id="PF00535"/>
    </source>
</evidence>
<proteinExistence type="predicted"/>
<dbReference type="Gene3D" id="3.90.550.10">
    <property type="entry name" value="Spore Coat Polysaccharide Biosynthesis Protein SpsA, Chain A"/>
    <property type="match status" value="1"/>
</dbReference>
<protein>
    <submittedName>
        <fullName evidence="2">Glycosyltransferase</fullName>
    </submittedName>
</protein>
<organism evidence="2 3">
    <name type="scientific">Candidatus Methylopumilus universalis</name>
    <dbReference type="NCBI Taxonomy" id="2588536"/>
    <lineage>
        <taxon>Bacteria</taxon>
        <taxon>Pseudomonadati</taxon>
        <taxon>Pseudomonadota</taxon>
        <taxon>Betaproteobacteria</taxon>
        <taxon>Nitrosomonadales</taxon>
        <taxon>Methylophilaceae</taxon>
        <taxon>Candidatus Methylopumilus</taxon>
    </lineage>
</organism>
<name>A0AAX1EZV2_9PROT</name>
<accession>A0AAX1EZV2</accession>
<dbReference type="EMBL" id="CP040953">
    <property type="protein sequence ID" value="QDC41247.1"/>
    <property type="molecule type" value="Genomic_DNA"/>
</dbReference>
<dbReference type="RefSeq" id="WP_139867902.1">
    <property type="nucleotide sequence ID" value="NZ_CP040949.1"/>
</dbReference>
<dbReference type="InterPro" id="IPR029044">
    <property type="entry name" value="Nucleotide-diphossugar_trans"/>
</dbReference>
<dbReference type="InterPro" id="IPR001173">
    <property type="entry name" value="Glyco_trans_2-like"/>
</dbReference>
<reference evidence="2 3" key="1">
    <citation type="journal article" date="2019" name="ISME J.">
        <title>Evolution in action: habitat transition from sediment to the pelagial leads to genome streamlining in Methylophilaceae.</title>
        <authorList>
            <person name="Salcher M."/>
            <person name="Schaefle D."/>
            <person name="Kaspar M."/>
            <person name="Neuenschwander S.M."/>
            <person name="Ghai R."/>
        </authorList>
    </citation>
    <scope>NUCLEOTIDE SEQUENCE [LARGE SCALE GENOMIC DNA]</scope>
    <source>
        <strain evidence="2 3">MMS-RVI-51</strain>
    </source>
</reference>
<evidence type="ECO:0000313" key="3">
    <source>
        <dbReference type="Proteomes" id="UP000314901"/>
    </source>
</evidence>
<dbReference type="SUPFAM" id="SSF53448">
    <property type="entry name" value="Nucleotide-diphospho-sugar transferases"/>
    <property type="match status" value="1"/>
</dbReference>
<dbReference type="KEGG" id="muv:FIT94_04120"/>
<dbReference type="CDD" id="cd00761">
    <property type="entry name" value="Glyco_tranf_GTA_type"/>
    <property type="match status" value="1"/>
</dbReference>
<gene>
    <name evidence="2" type="ORF">FIT94_04120</name>
</gene>